<evidence type="ECO:0000313" key="2">
    <source>
        <dbReference type="EMBL" id="CAG9811966.1"/>
    </source>
</evidence>
<dbReference type="InterPro" id="IPR038606">
    <property type="entry name" value="To_sf"/>
</dbReference>
<gene>
    <name evidence="2" type="ORF">CHIRRI_LOCUS14773</name>
</gene>
<protein>
    <recommendedName>
        <fullName evidence="4">Hemolymph juvenile hormone binding protein</fullName>
    </recommendedName>
</protein>
<accession>A0A9N9S9L3</accession>
<dbReference type="InterPro" id="IPR010562">
    <property type="entry name" value="Haemolymph_juvenile_hormone-bd"/>
</dbReference>
<dbReference type="Proteomes" id="UP001153620">
    <property type="component" value="Chromosome 4"/>
</dbReference>
<organism evidence="2 3">
    <name type="scientific">Chironomus riparius</name>
    <dbReference type="NCBI Taxonomy" id="315576"/>
    <lineage>
        <taxon>Eukaryota</taxon>
        <taxon>Metazoa</taxon>
        <taxon>Ecdysozoa</taxon>
        <taxon>Arthropoda</taxon>
        <taxon>Hexapoda</taxon>
        <taxon>Insecta</taxon>
        <taxon>Pterygota</taxon>
        <taxon>Neoptera</taxon>
        <taxon>Endopterygota</taxon>
        <taxon>Diptera</taxon>
        <taxon>Nematocera</taxon>
        <taxon>Chironomoidea</taxon>
        <taxon>Chironomidae</taxon>
        <taxon>Chironominae</taxon>
        <taxon>Chironomus</taxon>
    </lineage>
</organism>
<feature type="chain" id="PRO_5040299086" description="Hemolymph juvenile hormone binding protein" evidence="1">
    <location>
        <begin position="22"/>
        <end position="247"/>
    </location>
</feature>
<dbReference type="PANTHER" id="PTHR11008">
    <property type="entry name" value="PROTEIN TAKEOUT-LIKE PROTEIN"/>
    <property type="match status" value="1"/>
</dbReference>
<dbReference type="PANTHER" id="PTHR11008:SF41">
    <property type="entry name" value="RE70318P"/>
    <property type="match status" value="1"/>
</dbReference>
<evidence type="ECO:0000256" key="1">
    <source>
        <dbReference type="SAM" id="SignalP"/>
    </source>
</evidence>
<reference evidence="2" key="2">
    <citation type="submission" date="2022-10" db="EMBL/GenBank/DDBJ databases">
        <authorList>
            <consortium name="ENA_rothamsted_submissions"/>
            <consortium name="culmorum"/>
            <person name="King R."/>
        </authorList>
    </citation>
    <scope>NUCLEOTIDE SEQUENCE</scope>
</reference>
<dbReference type="SMART" id="SM00700">
    <property type="entry name" value="JHBP"/>
    <property type="match status" value="1"/>
</dbReference>
<keyword evidence="3" id="KW-1185">Reference proteome</keyword>
<proteinExistence type="predicted"/>
<reference evidence="2" key="1">
    <citation type="submission" date="2022-01" db="EMBL/GenBank/DDBJ databases">
        <authorList>
            <person name="King R."/>
        </authorList>
    </citation>
    <scope>NUCLEOTIDE SEQUENCE</scope>
</reference>
<dbReference type="AlphaFoldDB" id="A0A9N9S9L3"/>
<dbReference type="Pfam" id="PF06585">
    <property type="entry name" value="JHBP"/>
    <property type="match status" value="1"/>
</dbReference>
<evidence type="ECO:0000313" key="3">
    <source>
        <dbReference type="Proteomes" id="UP001153620"/>
    </source>
</evidence>
<dbReference type="Gene3D" id="3.15.10.30">
    <property type="entry name" value="Haemolymph juvenile hormone binding protein"/>
    <property type="match status" value="1"/>
</dbReference>
<dbReference type="EMBL" id="OU895880">
    <property type="protein sequence ID" value="CAG9811966.1"/>
    <property type="molecule type" value="Genomic_DNA"/>
</dbReference>
<sequence>MKKLVQINLLLIGICCSFVNLQDSSNVFPLCSRRYPDIGQCILKALNKLRPNLASGKLAPDFYIDPLDPYVLPNYELRRGLLTVKFYDIYIIGATGFKLKGLRAYFEGDYLKFMPHIEYDILNVSAKYSIDGLVSFPQTGEFSLSILDASIHGNGSVHIIKRDGNEYFKIEQAKLKFDRLQVGNVKFSFPIGRLMEPGPVLNSFLNIFDGILFKFLYKVFEARIDEVHLDVANNFIKNVPVSYFFSD</sequence>
<keyword evidence="1" id="KW-0732">Signal</keyword>
<name>A0A9N9S9L3_9DIPT</name>
<dbReference type="OrthoDB" id="8191090at2759"/>
<evidence type="ECO:0008006" key="4">
    <source>
        <dbReference type="Google" id="ProtNLM"/>
    </source>
</evidence>
<feature type="signal peptide" evidence="1">
    <location>
        <begin position="1"/>
        <end position="21"/>
    </location>
</feature>